<dbReference type="PROSITE" id="PS00444">
    <property type="entry name" value="POLYPRENYL_SYNTHASE_2"/>
    <property type="match status" value="1"/>
</dbReference>
<dbReference type="InterPro" id="IPR033749">
    <property type="entry name" value="Polyprenyl_synt_CS"/>
</dbReference>
<comment type="similarity">
    <text evidence="2 6">Belongs to the FPP/GGPP synthase family.</text>
</comment>
<dbReference type="AlphaFoldDB" id="I7KKA9"/>
<evidence type="ECO:0000256" key="3">
    <source>
        <dbReference type="ARBA" id="ARBA00022679"/>
    </source>
</evidence>
<dbReference type="InterPro" id="IPR008949">
    <property type="entry name" value="Isoprenoid_synthase_dom_sf"/>
</dbReference>
<dbReference type="InterPro" id="IPR000092">
    <property type="entry name" value="Polyprenyl_synt"/>
</dbReference>
<dbReference type="SUPFAM" id="SSF48576">
    <property type="entry name" value="Terpenoid synthases"/>
    <property type="match status" value="1"/>
</dbReference>
<dbReference type="OrthoDB" id="9805316at2"/>
<proteinExistence type="inferred from homology"/>
<dbReference type="STRING" id="1423790.BN53_08850"/>
<dbReference type="RefSeq" id="WP_009558853.1">
    <property type="nucleotide sequence ID" value="NZ_AYZN01000004.1"/>
</dbReference>
<evidence type="ECO:0000256" key="5">
    <source>
        <dbReference type="ARBA" id="ARBA00022842"/>
    </source>
</evidence>
<dbReference type="GO" id="GO:0046872">
    <property type="term" value="F:metal ion binding"/>
    <property type="evidence" value="ECO:0007669"/>
    <property type="project" value="UniProtKB-KW"/>
</dbReference>
<evidence type="ECO:0000256" key="2">
    <source>
        <dbReference type="ARBA" id="ARBA00006706"/>
    </source>
</evidence>
<name>I7KKA9_9LACO</name>
<protein>
    <submittedName>
        <fullName evidence="7">Polyprenyl synthetase family protein</fullName>
    </submittedName>
</protein>
<dbReference type="Pfam" id="PF00348">
    <property type="entry name" value="polyprenyl_synt"/>
    <property type="match status" value="1"/>
</dbReference>
<comment type="cofactor">
    <cofactor evidence="1">
        <name>Mg(2+)</name>
        <dbReference type="ChEBI" id="CHEBI:18420"/>
    </cofactor>
</comment>
<organism evidence="7 8">
    <name type="scientific">Lactobacillus pasteurii DSM 23907 = CRBIP 24.76</name>
    <dbReference type="NCBI Taxonomy" id="1423790"/>
    <lineage>
        <taxon>Bacteria</taxon>
        <taxon>Bacillati</taxon>
        <taxon>Bacillota</taxon>
        <taxon>Bacilli</taxon>
        <taxon>Lactobacillales</taxon>
        <taxon>Lactobacillaceae</taxon>
        <taxon>Lactobacillus</taxon>
    </lineage>
</organism>
<evidence type="ECO:0000313" key="7">
    <source>
        <dbReference type="EMBL" id="CCI84309.1"/>
    </source>
</evidence>
<dbReference type="Gene3D" id="1.10.600.10">
    <property type="entry name" value="Farnesyl Diphosphate Synthase"/>
    <property type="match status" value="1"/>
</dbReference>
<evidence type="ECO:0000256" key="6">
    <source>
        <dbReference type="RuleBase" id="RU004466"/>
    </source>
</evidence>
<sequence>MNITKQWLQYPIISKQLTSVNQFINENIQTHHQDLQKALLTMADNGGKYLRPALLFLSAEAAGEKDKIDNDQLIQLAASIEILHMATLIHDDIIDEADERRGQASIQTHFGKDVAVYAGDLLFTHFFDLILRAGADRIYLSKNAHTMHHILDGELSQMGARFNQAQTIEQYIANVKGKTAALLKLAAEEGAYFAGADAKKTQLMAEFGEKIGIAFQIVDDILDYTGSKNFNKPTLEDLKTGVYSLPILLALQNNDLKLALKKLLDKKDQMTSADISEVQSLLLNSSIIDESRAFAKKYTDEAVQILNQLPHSSAQKTLLKITNKLLTRTL</sequence>
<accession>I7KKA9</accession>
<dbReference type="PANTHER" id="PTHR12001">
    <property type="entry name" value="GERANYLGERANYL PYROPHOSPHATE SYNTHASE"/>
    <property type="match status" value="1"/>
</dbReference>
<gene>
    <name evidence="7" type="ORF">BN53_08850</name>
</gene>
<dbReference type="GO" id="GO:0004659">
    <property type="term" value="F:prenyltransferase activity"/>
    <property type="evidence" value="ECO:0007669"/>
    <property type="project" value="InterPro"/>
</dbReference>
<dbReference type="PANTHER" id="PTHR12001:SF69">
    <property type="entry name" value="ALL TRANS-POLYPRENYL-DIPHOSPHATE SYNTHASE PDSS1"/>
    <property type="match status" value="1"/>
</dbReference>
<evidence type="ECO:0000313" key="8">
    <source>
        <dbReference type="Proteomes" id="UP000009311"/>
    </source>
</evidence>
<dbReference type="Proteomes" id="UP000009311">
    <property type="component" value="Unassembled WGS sequence"/>
</dbReference>
<keyword evidence="8" id="KW-1185">Reference proteome</keyword>
<dbReference type="eggNOG" id="COG0142">
    <property type="taxonomic scope" value="Bacteria"/>
</dbReference>
<comment type="caution">
    <text evidence="7">The sequence shown here is derived from an EMBL/GenBank/DDBJ whole genome shotgun (WGS) entry which is preliminary data.</text>
</comment>
<dbReference type="SFLD" id="SFLDS00005">
    <property type="entry name" value="Isoprenoid_Synthase_Type_I"/>
    <property type="match status" value="1"/>
</dbReference>
<dbReference type="EMBL" id="CAKD01000001">
    <property type="protein sequence ID" value="CCI84309.1"/>
    <property type="molecule type" value="Genomic_DNA"/>
</dbReference>
<keyword evidence="4" id="KW-0479">Metal-binding</keyword>
<dbReference type="CDD" id="cd00685">
    <property type="entry name" value="Trans_IPPS_HT"/>
    <property type="match status" value="1"/>
</dbReference>
<reference evidence="7 8" key="1">
    <citation type="submission" date="2012-06" db="EMBL/GenBank/DDBJ databases">
        <title>Draft Genome Sequence of Lactobacillus pasteurii CRBIP 24.76T.</title>
        <authorList>
            <person name="Cousin S."/>
            <person name="Bouchier C."/>
            <person name="Loux V."/>
            <person name="Ma L."/>
            <person name="Creno S."/>
            <person name="Bizet C."/>
            <person name="Clermont D."/>
        </authorList>
    </citation>
    <scope>NUCLEOTIDE SEQUENCE [LARGE SCALE GENOMIC DNA]</scope>
    <source>
        <strain evidence="8">CRBIP 24.76T</strain>
    </source>
</reference>
<evidence type="ECO:0000256" key="4">
    <source>
        <dbReference type="ARBA" id="ARBA00022723"/>
    </source>
</evidence>
<keyword evidence="5" id="KW-0460">Magnesium</keyword>
<keyword evidence="3 6" id="KW-0808">Transferase</keyword>
<dbReference type="PROSITE" id="PS00723">
    <property type="entry name" value="POLYPRENYL_SYNTHASE_1"/>
    <property type="match status" value="1"/>
</dbReference>
<dbReference type="GO" id="GO:0008299">
    <property type="term" value="P:isoprenoid biosynthetic process"/>
    <property type="evidence" value="ECO:0007669"/>
    <property type="project" value="InterPro"/>
</dbReference>
<dbReference type="PATRIC" id="fig|1423790.3.peg.1394"/>
<evidence type="ECO:0000256" key="1">
    <source>
        <dbReference type="ARBA" id="ARBA00001946"/>
    </source>
</evidence>